<proteinExistence type="predicted"/>
<dbReference type="Proteomes" id="UP000887574">
    <property type="component" value="Unplaced"/>
</dbReference>
<accession>A0A915DUJ6</accession>
<protein>
    <submittedName>
        <fullName evidence="2">Uncharacterized protein</fullName>
    </submittedName>
</protein>
<evidence type="ECO:0000313" key="1">
    <source>
        <dbReference type="Proteomes" id="UP000887574"/>
    </source>
</evidence>
<dbReference type="AlphaFoldDB" id="A0A915DUJ6"/>
<dbReference type="WBParaSite" id="jg23822">
    <property type="protein sequence ID" value="jg23822"/>
    <property type="gene ID" value="jg23822"/>
</dbReference>
<evidence type="ECO:0000313" key="2">
    <source>
        <dbReference type="WBParaSite" id="jg23822"/>
    </source>
</evidence>
<reference evidence="2" key="1">
    <citation type="submission" date="2022-11" db="UniProtKB">
        <authorList>
            <consortium name="WormBaseParasite"/>
        </authorList>
    </citation>
    <scope>IDENTIFICATION</scope>
</reference>
<keyword evidence="1" id="KW-1185">Reference proteome</keyword>
<organism evidence="1 2">
    <name type="scientific">Ditylenchus dipsaci</name>
    <dbReference type="NCBI Taxonomy" id="166011"/>
    <lineage>
        <taxon>Eukaryota</taxon>
        <taxon>Metazoa</taxon>
        <taxon>Ecdysozoa</taxon>
        <taxon>Nematoda</taxon>
        <taxon>Chromadorea</taxon>
        <taxon>Rhabditida</taxon>
        <taxon>Tylenchina</taxon>
        <taxon>Tylenchomorpha</taxon>
        <taxon>Sphaerularioidea</taxon>
        <taxon>Anguinidae</taxon>
        <taxon>Anguininae</taxon>
        <taxon>Ditylenchus</taxon>
    </lineage>
</organism>
<sequence>MLSQDYECDDVLGNGNFETFRPRTQSTLSIPAHLKETPLVSRPPRATGFEDFDFRPGWMQWQEWAAILNMSLNSLTAQTK</sequence>
<name>A0A915DUJ6_9BILA</name>